<proteinExistence type="predicted"/>
<name>S2KEG8_LITA3</name>
<keyword evidence="2" id="KW-1185">Reference proteome</keyword>
<dbReference type="STRING" id="1121939.L861_06490"/>
<evidence type="ECO:0000313" key="1">
    <source>
        <dbReference type="EMBL" id="EPC00582.1"/>
    </source>
</evidence>
<protein>
    <submittedName>
        <fullName evidence="1">Uncharacterized protein</fullName>
    </submittedName>
</protein>
<accession>S2KEG8</accession>
<gene>
    <name evidence="1" type="ORF">L861_06490</name>
</gene>
<dbReference type="OrthoDB" id="6166754at2"/>
<dbReference type="PATRIC" id="fig|1121939.11.peg.4062"/>
<dbReference type="RefSeq" id="WP_016418571.1">
    <property type="nucleotide sequence ID" value="NZ_AUAB01000023.1"/>
</dbReference>
<dbReference type="EMBL" id="ASTJ01000040">
    <property type="protein sequence ID" value="EPC00582.1"/>
    <property type="molecule type" value="Genomic_DNA"/>
</dbReference>
<reference evidence="1 2" key="1">
    <citation type="journal article" date="2013" name="Genome Announc.">
        <title>Draft genome sequence of the moderately halophilic gammaproteobacterium Halomonas anticariensis FP35.</title>
        <authorList>
            <person name="Tahrioui A."/>
            <person name="Quesada E."/>
            <person name="Llamas I."/>
        </authorList>
    </citation>
    <scope>NUCLEOTIDE SEQUENCE [LARGE SCALE GENOMIC DNA]</scope>
    <source>
        <strain evidence="2">DSM 16096 / CECT 5854 / LMG 22089 / FP35</strain>
    </source>
</reference>
<dbReference type="AlphaFoldDB" id="S2KEG8"/>
<sequence>MPLGASKEGQEREQVVSVRLDDDRGASRLLTLPESLVGLLRYVELGIDRLELTQRAYHKGMAPIWELGASAEERILILHCQDRRWYLRCRLKAVKVH</sequence>
<organism evidence="1 2">
    <name type="scientific">Litchfieldella anticariensis (strain DSM 16096 / CECT 5854 / CIP 108499 / LMG 22089 / FP35)</name>
    <name type="common">Halomonas anticariensis</name>
    <dbReference type="NCBI Taxonomy" id="1121939"/>
    <lineage>
        <taxon>Bacteria</taxon>
        <taxon>Pseudomonadati</taxon>
        <taxon>Pseudomonadota</taxon>
        <taxon>Gammaproteobacteria</taxon>
        <taxon>Oceanospirillales</taxon>
        <taxon>Halomonadaceae</taxon>
        <taxon>Litchfieldella</taxon>
    </lineage>
</organism>
<comment type="caution">
    <text evidence="1">The sequence shown here is derived from an EMBL/GenBank/DDBJ whole genome shotgun (WGS) entry which is preliminary data.</text>
</comment>
<evidence type="ECO:0000313" key="2">
    <source>
        <dbReference type="Proteomes" id="UP000014463"/>
    </source>
</evidence>
<dbReference type="Proteomes" id="UP000014463">
    <property type="component" value="Unassembled WGS sequence"/>
</dbReference>